<feature type="region of interest" description="Disordered" evidence="1">
    <location>
        <begin position="116"/>
        <end position="138"/>
    </location>
</feature>
<evidence type="ECO:0000313" key="3">
    <source>
        <dbReference type="Proteomes" id="UP001589568"/>
    </source>
</evidence>
<dbReference type="RefSeq" id="WP_345394098.1">
    <property type="nucleotide sequence ID" value="NZ_BAAAXS010000001.1"/>
</dbReference>
<protein>
    <submittedName>
        <fullName evidence="2">DUF6262 family protein</fullName>
    </submittedName>
</protein>
<sequence length="177" mass="19840">MTATIDPAARVYTAIVSFTLEPDQQSARVEAIRTFSDEVVCHQPGFVSASVHANQYNTRVINYAQEFQAVTRAMRELDKSGQPINISRVAAAAGVSRQWLYDSPVRAEIERLRERHVGTSSRRPPAKQTSSEASLRAQNEALRQRLKEMRKESTALRDALERALGRLRELGQPSNYG</sequence>
<dbReference type="EMBL" id="JBHMCF010000040">
    <property type="protein sequence ID" value="MFB9474750.1"/>
    <property type="molecule type" value="Genomic_DNA"/>
</dbReference>
<gene>
    <name evidence="2" type="ORF">ACFFR3_35100</name>
</gene>
<evidence type="ECO:0000256" key="1">
    <source>
        <dbReference type="SAM" id="MobiDB-lite"/>
    </source>
</evidence>
<proteinExistence type="predicted"/>
<comment type="caution">
    <text evidence="2">The sequence shown here is derived from an EMBL/GenBank/DDBJ whole genome shotgun (WGS) entry which is preliminary data.</text>
</comment>
<dbReference type="SUPFAM" id="SSF54909">
    <property type="entry name" value="Dimeric alpha+beta barrel"/>
    <property type="match status" value="1"/>
</dbReference>
<evidence type="ECO:0000313" key="2">
    <source>
        <dbReference type="EMBL" id="MFB9474750.1"/>
    </source>
</evidence>
<keyword evidence="3" id="KW-1185">Reference proteome</keyword>
<dbReference type="Proteomes" id="UP001589568">
    <property type="component" value="Unassembled WGS sequence"/>
</dbReference>
<accession>A0ABV5NWR0</accession>
<dbReference type="InterPro" id="IPR011008">
    <property type="entry name" value="Dimeric_a/b-barrel"/>
</dbReference>
<reference evidence="2 3" key="1">
    <citation type="submission" date="2024-09" db="EMBL/GenBank/DDBJ databases">
        <authorList>
            <person name="Sun Q."/>
            <person name="Mori K."/>
        </authorList>
    </citation>
    <scope>NUCLEOTIDE SEQUENCE [LARGE SCALE GENOMIC DNA]</scope>
    <source>
        <strain evidence="2 3">JCM 3324</strain>
    </source>
</reference>
<name>A0ABV5NWR0_9ACTN</name>
<dbReference type="Pfam" id="PF19776">
    <property type="entry name" value="DUF6262"/>
    <property type="match status" value="1"/>
</dbReference>
<dbReference type="InterPro" id="IPR046229">
    <property type="entry name" value="TnpC-like"/>
</dbReference>
<dbReference type="Gene3D" id="3.30.70.100">
    <property type="match status" value="1"/>
</dbReference>
<feature type="compositionally biased region" description="Polar residues" evidence="1">
    <location>
        <begin position="118"/>
        <end position="137"/>
    </location>
</feature>
<organism evidence="2 3">
    <name type="scientific">Nonomuraea salmonea</name>
    <dbReference type="NCBI Taxonomy" id="46181"/>
    <lineage>
        <taxon>Bacteria</taxon>
        <taxon>Bacillati</taxon>
        <taxon>Actinomycetota</taxon>
        <taxon>Actinomycetes</taxon>
        <taxon>Streptosporangiales</taxon>
        <taxon>Streptosporangiaceae</taxon>
        <taxon>Nonomuraea</taxon>
    </lineage>
</organism>